<keyword evidence="8" id="KW-1185">Reference proteome</keyword>
<evidence type="ECO:0000256" key="5">
    <source>
        <dbReference type="ARBA" id="ARBA00072681"/>
    </source>
</evidence>
<reference evidence="7" key="2">
    <citation type="submission" date="2022-10" db="EMBL/GenBank/DDBJ databases">
        <authorList>
            <consortium name="ENA_rothamsted_submissions"/>
            <consortium name="culmorum"/>
            <person name="King R."/>
        </authorList>
    </citation>
    <scope>NUCLEOTIDE SEQUENCE</scope>
</reference>
<dbReference type="InterPro" id="IPR022894">
    <property type="entry name" value="Oligoribonuclease"/>
</dbReference>
<dbReference type="OrthoDB" id="270189at2759"/>
<dbReference type="Proteomes" id="UP001153620">
    <property type="component" value="Chromosome 1"/>
</dbReference>
<comment type="similarity">
    <text evidence="1">Belongs to the oligoribonuclease family.</text>
</comment>
<dbReference type="PANTHER" id="PTHR11046:SF0">
    <property type="entry name" value="OLIGORIBONUCLEASE, MITOCHONDRIAL"/>
    <property type="match status" value="1"/>
</dbReference>
<name>A0A9N9RNL4_9DIPT</name>
<dbReference type="SUPFAM" id="SSF53098">
    <property type="entry name" value="Ribonuclease H-like"/>
    <property type="match status" value="1"/>
</dbReference>
<dbReference type="GO" id="GO:0000175">
    <property type="term" value="F:3'-5'-RNA exonuclease activity"/>
    <property type="evidence" value="ECO:0007669"/>
    <property type="project" value="InterPro"/>
</dbReference>
<gene>
    <name evidence="7" type="ORF">CHIRRI_LOCUS2774</name>
</gene>
<dbReference type="PANTHER" id="PTHR11046">
    <property type="entry name" value="OLIGORIBONUCLEASE, MITOCHONDRIAL"/>
    <property type="match status" value="1"/>
</dbReference>
<protein>
    <recommendedName>
        <fullName evidence="5">Probable oligoribonuclease</fullName>
    </recommendedName>
</protein>
<sequence>MFSIIKKVLNQNYFNSLRKLSTKMDASKLVWMDMEMTGLEVEKCRVLQVAMIVTDEKLNVISDDFCEVIHQNEETLDSMNDWCKENLKDLAENSRESTVTENKAEELMIDFLSKYVNPKSTPLAGNTIYMDRIFLRRYFPRVDDYLHYRIVDVSTIKELCRRWNYSVYKNAPKKKLKHRALDDIKESIEELKYYKDNLFITVDK</sequence>
<evidence type="ECO:0000259" key="6">
    <source>
        <dbReference type="SMART" id="SM00479"/>
    </source>
</evidence>
<dbReference type="CDD" id="cd06135">
    <property type="entry name" value="Orn"/>
    <property type="match status" value="1"/>
</dbReference>
<feature type="domain" description="Exonuclease" evidence="6">
    <location>
        <begin position="28"/>
        <end position="200"/>
    </location>
</feature>
<accession>A0A9N9RNL4</accession>
<dbReference type="InterPro" id="IPR012337">
    <property type="entry name" value="RNaseH-like_sf"/>
</dbReference>
<dbReference type="EMBL" id="OU895877">
    <property type="protein sequence ID" value="CAG9799816.1"/>
    <property type="molecule type" value="Genomic_DNA"/>
</dbReference>
<dbReference type="InterPro" id="IPR036397">
    <property type="entry name" value="RNaseH_sf"/>
</dbReference>
<evidence type="ECO:0000256" key="1">
    <source>
        <dbReference type="ARBA" id="ARBA00009921"/>
    </source>
</evidence>
<keyword evidence="2" id="KW-0540">Nuclease</keyword>
<dbReference type="SMART" id="SM00479">
    <property type="entry name" value="EXOIII"/>
    <property type="match status" value="1"/>
</dbReference>
<evidence type="ECO:0000256" key="2">
    <source>
        <dbReference type="ARBA" id="ARBA00022722"/>
    </source>
</evidence>
<evidence type="ECO:0000256" key="4">
    <source>
        <dbReference type="ARBA" id="ARBA00022839"/>
    </source>
</evidence>
<keyword evidence="3" id="KW-0378">Hydrolase</keyword>
<dbReference type="FunFam" id="3.30.420.10:FF:000003">
    <property type="entry name" value="Oligoribonuclease"/>
    <property type="match status" value="1"/>
</dbReference>
<dbReference type="GO" id="GO:0003676">
    <property type="term" value="F:nucleic acid binding"/>
    <property type="evidence" value="ECO:0007669"/>
    <property type="project" value="InterPro"/>
</dbReference>
<reference evidence="7" key="1">
    <citation type="submission" date="2022-01" db="EMBL/GenBank/DDBJ databases">
        <authorList>
            <person name="King R."/>
        </authorList>
    </citation>
    <scope>NUCLEOTIDE SEQUENCE</scope>
</reference>
<keyword evidence="4" id="KW-0269">Exonuclease</keyword>
<evidence type="ECO:0000256" key="3">
    <source>
        <dbReference type="ARBA" id="ARBA00022801"/>
    </source>
</evidence>
<evidence type="ECO:0000313" key="7">
    <source>
        <dbReference type="EMBL" id="CAG9799816.1"/>
    </source>
</evidence>
<dbReference type="NCBIfam" id="NF003765">
    <property type="entry name" value="PRK05359.1"/>
    <property type="match status" value="1"/>
</dbReference>
<evidence type="ECO:0000313" key="8">
    <source>
        <dbReference type="Proteomes" id="UP001153620"/>
    </source>
</evidence>
<dbReference type="GO" id="GO:0005739">
    <property type="term" value="C:mitochondrion"/>
    <property type="evidence" value="ECO:0007669"/>
    <property type="project" value="TreeGrafter"/>
</dbReference>
<dbReference type="InterPro" id="IPR013520">
    <property type="entry name" value="Ribonucl_H"/>
</dbReference>
<dbReference type="Gene3D" id="3.30.420.10">
    <property type="entry name" value="Ribonuclease H-like superfamily/Ribonuclease H"/>
    <property type="match status" value="1"/>
</dbReference>
<proteinExistence type="inferred from homology"/>
<dbReference type="AlphaFoldDB" id="A0A9N9RNL4"/>
<dbReference type="Pfam" id="PF00929">
    <property type="entry name" value="RNase_T"/>
    <property type="match status" value="1"/>
</dbReference>
<organism evidence="7 8">
    <name type="scientific">Chironomus riparius</name>
    <dbReference type="NCBI Taxonomy" id="315576"/>
    <lineage>
        <taxon>Eukaryota</taxon>
        <taxon>Metazoa</taxon>
        <taxon>Ecdysozoa</taxon>
        <taxon>Arthropoda</taxon>
        <taxon>Hexapoda</taxon>
        <taxon>Insecta</taxon>
        <taxon>Pterygota</taxon>
        <taxon>Neoptera</taxon>
        <taxon>Endopterygota</taxon>
        <taxon>Diptera</taxon>
        <taxon>Nematocera</taxon>
        <taxon>Chironomoidea</taxon>
        <taxon>Chironomidae</taxon>
        <taxon>Chironominae</taxon>
        <taxon>Chironomus</taxon>
    </lineage>
</organism>